<dbReference type="Proteomes" id="UP001055879">
    <property type="component" value="Linkage Group LG18"/>
</dbReference>
<reference evidence="2" key="1">
    <citation type="journal article" date="2022" name="Mol. Ecol. Resour.">
        <title>The genomes of chicory, endive, great burdock and yacon provide insights into Asteraceae palaeo-polyploidization history and plant inulin production.</title>
        <authorList>
            <person name="Fan W."/>
            <person name="Wang S."/>
            <person name="Wang H."/>
            <person name="Wang A."/>
            <person name="Jiang F."/>
            <person name="Liu H."/>
            <person name="Zhao H."/>
            <person name="Xu D."/>
            <person name="Zhang Y."/>
        </authorList>
    </citation>
    <scope>NUCLEOTIDE SEQUENCE [LARGE SCALE GENOMIC DNA]</scope>
    <source>
        <strain evidence="2">cv. Niubang</strain>
    </source>
</reference>
<protein>
    <submittedName>
        <fullName evidence="1">Uncharacterized protein</fullName>
    </submittedName>
</protein>
<gene>
    <name evidence="1" type="ORF">L6452_43915</name>
</gene>
<evidence type="ECO:0000313" key="2">
    <source>
        <dbReference type="Proteomes" id="UP001055879"/>
    </source>
</evidence>
<evidence type="ECO:0000313" key="1">
    <source>
        <dbReference type="EMBL" id="KAI3665291.1"/>
    </source>
</evidence>
<proteinExistence type="predicted"/>
<keyword evidence="2" id="KW-1185">Reference proteome</keyword>
<dbReference type="EMBL" id="CM042064">
    <property type="protein sequence ID" value="KAI3665291.1"/>
    <property type="molecule type" value="Genomic_DNA"/>
</dbReference>
<organism evidence="1 2">
    <name type="scientific">Arctium lappa</name>
    <name type="common">Greater burdock</name>
    <name type="synonym">Lappa major</name>
    <dbReference type="NCBI Taxonomy" id="4217"/>
    <lineage>
        <taxon>Eukaryota</taxon>
        <taxon>Viridiplantae</taxon>
        <taxon>Streptophyta</taxon>
        <taxon>Embryophyta</taxon>
        <taxon>Tracheophyta</taxon>
        <taxon>Spermatophyta</taxon>
        <taxon>Magnoliopsida</taxon>
        <taxon>eudicotyledons</taxon>
        <taxon>Gunneridae</taxon>
        <taxon>Pentapetalae</taxon>
        <taxon>asterids</taxon>
        <taxon>campanulids</taxon>
        <taxon>Asterales</taxon>
        <taxon>Asteraceae</taxon>
        <taxon>Carduoideae</taxon>
        <taxon>Cardueae</taxon>
        <taxon>Arctiinae</taxon>
        <taxon>Arctium</taxon>
    </lineage>
</organism>
<accession>A0ACB8XFD4</accession>
<comment type="caution">
    <text evidence="1">The sequence shown here is derived from an EMBL/GenBank/DDBJ whole genome shotgun (WGS) entry which is preliminary data.</text>
</comment>
<sequence>MESSLSSTSHFRSISLPSRLTDPSCTMIHTKINELNEFGNLQVVTTQTIQSSLVRLAELYVCVDELVRSPQTQQALLRHQNGTLVEDALEGSIELLDSCSTLKDLLKFTKEHVQILQSAIRRKGGDTTLVSQIAAYLSFRKKAKKSVIKCLGSLKRLEKKMGSFLFLDVDHHVSMVVKVLQEVNAIAISLLKSLLVFVSNKTKPTNGVQLLSKLVSMSTSRHDKNQTFMNELETVDFDLMSLHRNAHKGDTKNVDVQMTLRRLFILDASLEGFEAGLDCLFRRLIQSRASLLNIVAC</sequence>
<reference evidence="1 2" key="2">
    <citation type="journal article" date="2022" name="Mol. Ecol. Resour.">
        <title>The genomes of chicory, endive, great burdock and yacon provide insights into Asteraceae paleo-polyploidization history and plant inulin production.</title>
        <authorList>
            <person name="Fan W."/>
            <person name="Wang S."/>
            <person name="Wang H."/>
            <person name="Wang A."/>
            <person name="Jiang F."/>
            <person name="Liu H."/>
            <person name="Zhao H."/>
            <person name="Xu D."/>
            <person name="Zhang Y."/>
        </authorList>
    </citation>
    <scope>NUCLEOTIDE SEQUENCE [LARGE SCALE GENOMIC DNA]</scope>
    <source>
        <strain evidence="2">cv. Niubang</strain>
    </source>
</reference>
<name>A0ACB8XFD4_ARCLA</name>